<comment type="caution">
    <text evidence="1">The sequence shown here is derived from an EMBL/GenBank/DDBJ whole genome shotgun (WGS) entry which is preliminary data.</text>
</comment>
<evidence type="ECO:0000313" key="1">
    <source>
        <dbReference type="EMBL" id="KAG0144007.1"/>
    </source>
</evidence>
<gene>
    <name evidence="1" type="ORF">CROQUDRAFT_134646</name>
</gene>
<dbReference type="AlphaFoldDB" id="A0A9P6T9A9"/>
<protein>
    <submittedName>
        <fullName evidence="1">Uncharacterized protein</fullName>
    </submittedName>
</protein>
<dbReference type="Proteomes" id="UP000886653">
    <property type="component" value="Unassembled WGS sequence"/>
</dbReference>
<keyword evidence="2" id="KW-1185">Reference proteome</keyword>
<sequence length="158" mass="17788">MFLVKGLGIKLERCEQGKKEEILARSKEVTHFIEIAVGGLGPRKQTTLCNNNKVRPINAPLTQELTLLLKRPLLSRNPYDNPSTLNPPQFRETGKTTWERLEICTLELKGWLSKEESKAVLHVSVLGEGTIAYSEKERGTLKREYGLPYAIPIVPPLP</sequence>
<reference evidence="1" key="1">
    <citation type="submission" date="2013-11" db="EMBL/GenBank/DDBJ databases">
        <title>Genome sequence of the fusiform rust pathogen reveals effectors for host alternation and coevolution with pine.</title>
        <authorList>
            <consortium name="DOE Joint Genome Institute"/>
            <person name="Smith K."/>
            <person name="Pendleton A."/>
            <person name="Kubisiak T."/>
            <person name="Anderson C."/>
            <person name="Salamov A."/>
            <person name="Aerts A."/>
            <person name="Riley R."/>
            <person name="Clum A."/>
            <person name="Lindquist E."/>
            <person name="Ence D."/>
            <person name="Campbell M."/>
            <person name="Kronenberg Z."/>
            <person name="Feau N."/>
            <person name="Dhillon B."/>
            <person name="Hamelin R."/>
            <person name="Burleigh J."/>
            <person name="Smith J."/>
            <person name="Yandell M."/>
            <person name="Nelson C."/>
            <person name="Grigoriev I."/>
            <person name="Davis J."/>
        </authorList>
    </citation>
    <scope>NUCLEOTIDE SEQUENCE</scope>
    <source>
        <strain evidence="1">G11</strain>
    </source>
</reference>
<dbReference type="EMBL" id="MU167305">
    <property type="protein sequence ID" value="KAG0144007.1"/>
    <property type="molecule type" value="Genomic_DNA"/>
</dbReference>
<name>A0A9P6T9A9_9BASI</name>
<evidence type="ECO:0000313" key="2">
    <source>
        <dbReference type="Proteomes" id="UP000886653"/>
    </source>
</evidence>
<accession>A0A9P6T9A9</accession>
<proteinExistence type="predicted"/>
<organism evidence="1 2">
    <name type="scientific">Cronartium quercuum f. sp. fusiforme G11</name>
    <dbReference type="NCBI Taxonomy" id="708437"/>
    <lineage>
        <taxon>Eukaryota</taxon>
        <taxon>Fungi</taxon>
        <taxon>Dikarya</taxon>
        <taxon>Basidiomycota</taxon>
        <taxon>Pucciniomycotina</taxon>
        <taxon>Pucciniomycetes</taxon>
        <taxon>Pucciniales</taxon>
        <taxon>Coleosporiaceae</taxon>
        <taxon>Cronartium</taxon>
    </lineage>
</organism>